<name>A0A2H9TN24_9FUNG</name>
<comment type="caution">
    <text evidence="2">The sequence shown here is derived from an EMBL/GenBank/DDBJ whole genome shotgun (WGS) entry which is preliminary data.</text>
</comment>
<dbReference type="AlphaFoldDB" id="A0A2H9TN24"/>
<gene>
    <name evidence="2" type="ORF">PSACC_01080</name>
</gene>
<sequence>MFNIAYVICWFSTALCLVINSSVSELVLGNAPHTTLHILFSAVCNQNFGKFLSRWLATDLASVQDIYNTSCQQWTAEHLQWIIPFAQNSPLYLRDLLFSSACLKAAPKDINVYEHLSQSMIPFRLRKRSKAWDQKLWGRLLEYLPPEYSSSWCKWAPFRNEKWLKSFDLPFHLSLECLTTKYSKRDSVIKYTIDQIPTVPASSLSRLIIELDKIKGRTLPGLRKAVRYAACNPTGETLFHKLNEWAIGCRHHGTLNNEGISMLVKRTMLQRGELLILALRLLLKKLGMKETSRRLREFTNPGHVTMPRSLQLVALYGENMDETLATSQEFFSFFNIDHDEFLLERVSNNFWASNMDRFYEMPLTWRLRYYRKNMIFGAMTTTSVELDQTCPTLYALGVFGSEQSIQEAIKQKVYSTNGMSISTDCTGVITIDSIDNDNLTLDSILTMMIYGLIRFGRFVALLDSKVCRDLHADSALAKYLGDAIDRTHNEWTLDFVFRGTDFCSLFSTQHAIKGDQ</sequence>
<feature type="chain" id="PRO_5014115005" evidence="1">
    <location>
        <begin position="17"/>
        <end position="516"/>
    </location>
</feature>
<evidence type="ECO:0000313" key="2">
    <source>
        <dbReference type="EMBL" id="PJF19122.1"/>
    </source>
</evidence>
<dbReference type="EMBL" id="MTSL01000077">
    <property type="protein sequence ID" value="PJF19122.1"/>
    <property type="molecule type" value="Genomic_DNA"/>
</dbReference>
<organism evidence="2 3">
    <name type="scientific">Paramicrosporidium saccamoebae</name>
    <dbReference type="NCBI Taxonomy" id="1246581"/>
    <lineage>
        <taxon>Eukaryota</taxon>
        <taxon>Fungi</taxon>
        <taxon>Fungi incertae sedis</taxon>
        <taxon>Cryptomycota</taxon>
        <taxon>Cryptomycota incertae sedis</taxon>
        <taxon>Paramicrosporidium</taxon>
    </lineage>
</organism>
<proteinExistence type="predicted"/>
<evidence type="ECO:0000313" key="3">
    <source>
        <dbReference type="Proteomes" id="UP000240830"/>
    </source>
</evidence>
<evidence type="ECO:0000256" key="1">
    <source>
        <dbReference type="SAM" id="SignalP"/>
    </source>
</evidence>
<feature type="signal peptide" evidence="1">
    <location>
        <begin position="1"/>
        <end position="16"/>
    </location>
</feature>
<protein>
    <submittedName>
        <fullName evidence="2">Uncharacterized protein</fullName>
    </submittedName>
</protein>
<reference evidence="2 3" key="1">
    <citation type="submission" date="2016-10" db="EMBL/GenBank/DDBJ databases">
        <title>The genome of Paramicrosporidium saccamoebae is the missing link in understanding Cryptomycota and Microsporidia evolution.</title>
        <authorList>
            <person name="Quandt C.A."/>
            <person name="Beaudet D."/>
            <person name="Corsaro D."/>
            <person name="Michel R."/>
            <person name="Corradi N."/>
            <person name="James T."/>
        </authorList>
    </citation>
    <scope>NUCLEOTIDE SEQUENCE [LARGE SCALE GENOMIC DNA]</scope>
    <source>
        <strain evidence="2 3">KSL3</strain>
    </source>
</reference>
<keyword evidence="1" id="KW-0732">Signal</keyword>
<accession>A0A2H9TN24</accession>
<keyword evidence="3" id="KW-1185">Reference proteome</keyword>
<dbReference type="Proteomes" id="UP000240830">
    <property type="component" value="Unassembled WGS sequence"/>
</dbReference>